<keyword evidence="2 4" id="KW-0238">DNA-binding</keyword>
<dbReference type="Proteomes" id="UP001156441">
    <property type="component" value="Unassembled WGS sequence"/>
</dbReference>
<dbReference type="SUPFAM" id="SSF46689">
    <property type="entry name" value="Homeodomain-like"/>
    <property type="match status" value="1"/>
</dbReference>
<evidence type="ECO:0000256" key="2">
    <source>
        <dbReference type="ARBA" id="ARBA00023125"/>
    </source>
</evidence>
<dbReference type="RefSeq" id="WP_260190140.1">
    <property type="nucleotide sequence ID" value="NZ_JAFFZE010000006.1"/>
</dbReference>
<reference evidence="6 7" key="1">
    <citation type="submission" date="2021-02" db="EMBL/GenBank/DDBJ databases">
        <title>Actinophytocola xerophila sp. nov., isolated from soil of cotton cropping field.</title>
        <authorList>
            <person name="Huang R."/>
            <person name="Chen X."/>
            <person name="Ge X."/>
            <person name="Liu W."/>
        </authorList>
    </citation>
    <scope>NUCLEOTIDE SEQUENCE [LARGE SCALE GENOMIC DNA]</scope>
    <source>
        <strain evidence="6 7">S1-96</strain>
    </source>
</reference>
<dbReference type="InterPro" id="IPR001647">
    <property type="entry name" value="HTH_TetR"/>
</dbReference>
<evidence type="ECO:0000259" key="5">
    <source>
        <dbReference type="PROSITE" id="PS50977"/>
    </source>
</evidence>
<organism evidence="6 7">
    <name type="scientific">Actinophytocola gossypii</name>
    <dbReference type="NCBI Taxonomy" id="2812003"/>
    <lineage>
        <taxon>Bacteria</taxon>
        <taxon>Bacillati</taxon>
        <taxon>Actinomycetota</taxon>
        <taxon>Actinomycetes</taxon>
        <taxon>Pseudonocardiales</taxon>
        <taxon>Pseudonocardiaceae</taxon>
    </lineage>
</organism>
<dbReference type="PROSITE" id="PS01081">
    <property type="entry name" value="HTH_TETR_1"/>
    <property type="match status" value="1"/>
</dbReference>
<dbReference type="PROSITE" id="PS50977">
    <property type="entry name" value="HTH_TETR_2"/>
    <property type="match status" value="1"/>
</dbReference>
<dbReference type="PRINTS" id="PR00455">
    <property type="entry name" value="HTHTETR"/>
</dbReference>
<dbReference type="Pfam" id="PF00440">
    <property type="entry name" value="TetR_N"/>
    <property type="match status" value="1"/>
</dbReference>
<accession>A0ABT2J5N1</accession>
<dbReference type="InterPro" id="IPR047923">
    <property type="entry name" value="ArpA-like"/>
</dbReference>
<dbReference type="InterPro" id="IPR009057">
    <property type="entry name" value="Homeodomain-like_sf"/>
</dbReference>
<evidence type="ECO:0000256" key="1">
    <source>
        <dbReference type="ARBA" id="ARBA00023015"/>
    </source>
</evidence>
<comment type="caution">
    <text evidence="6">The sequence shown here is derived from an EMBL/GenBank/DDBJ whole genome shotgun (WGS) entry which is preliminary data.</text>
</comment>
<dbReference type="NCBIfam" id="NF041196">
    <property type="entry name" value="ScbR_bind_reg"/>
    <property type="match status" value="1"/>
</dbReference>
<dbReference type="Gene3D" id="1.10.357.10">
    <property type="entry name" value="Tetracycline Repressor, domain 2"/>
    <property type="match status" value="1"/>
</dbReference>
<dbReference type="Pfam" id="PF21935">
    <property type="entry name" value="TetR_C_45"/>
    <property type="match status" value="1"/>
</dbReference>
<dbReference type="EMBL" id="JAFFZE010000006">
    <property type="protein sequence ID" value="MCT2582805.1"/>
    <property type="molecule type" value="Genomic_DNA"/>
</dbReference>
<gene>
    <name evidence="6" type="ORF">JT362_06695</name>
</gene>
<feature type="domain" description="HTH tetR-type" evidence="5">
    <location>
        <begin position="8"/>
        <end position="68"/>
    </location>
</feature>
<sequence length="216" mass="23768">MARQDRAERTRNAILDAAAEVFDERGFDGASLSDILARAGVTKGALYFHFSSKEELARALASEPWSAVTLPAADSDLGLQAVIDMSHALAHNIWTNVRVRAGNRLVMEANFASPDAKVFEDWIKLVAELLENARTRGDLRQEWDAKDVANWVSASFMGVQTQSAVLAARHDIHDRLTTMWRIALPGLVPPRRVARFRPAGTIDWPAHRAADTAATA</sequence>
<dbReference type="SUPFAM" id="SSF48498">
    <property type="entry name" value="Tetracyclin repressor-like, C-terminal domain"/>
    <property type="match status" value="1"/>
</dbReference>
<evidence type="ECO:0000256" key="3">
    <source>
        <dbReference type="ARBA" id="ARBA00023163"/>
    </source>
</evidence>
<evidence type="ECO:0000256" key="4">
    <source>
        <dbReference type="PROSITE-ProRule" id="PRU00335"/>
    </source>
</evidence>
<dbReference type="InterPro" id="IPR036271">
    <property type="entry name" value="Tet_transcr_reg_TetR-rel_C_sf"/>
</dbReference>
<feature type="DNA-binding region" description="H-T-H motif" evidence="4">
    <location>
        <begin position="31"/>
        <end position="50"/>
    </location>
</feature>
<dbReference type="PANTHER" id="PTHR30055:SF234">
    <property type="entry name" value="HTH-TYPE TRANSCRIPTIONAL REGULATOR BETI"/>
    <property type="match status" value="1"/>
</dbReference>
<protein>
    <submittedName>
        <fullName evidence="6">TetR/AcrR family transcriptional regulator</fullName>
    </submittedName>
</protein>
<keyword evidence="1" id="KW-0805">Transcription regulation</keyword>
<dbReference type="InterPro" id="IPR054126">
    <property type="entry name" value="CprB_TetR_C"/>
</dbReference>
<keyword evidence="7" id="KW-1185">Reference proteome</keyword>
<dbReference type="InterPro" id="IPR050109">
    <property type="entry name" value="HTH-type_TetR-like_transc_reg"/>
</dbReference>
<evidence type="ECO:0000313" key="7">
    <source>
        <dbReference type="Proteomes" id="UP001156441"/>
    </source>
</evidence>
<name>A0ABT2J5N1_9PSEU</name>
<proteinExistence type="predicted"/>
<evidence type="ECO:0000313" key="6">
    <source>
        <dbReference type="EMBL" id="MCT2582805.1"/>
    </source>
</evidence>
<keyword evidence="3" id="KW-0804">Transcription</keyword>
<dbReference type="PANTHER" id="PTHR30055">
    <property type="entry name" value="HTH-TYPE TRANSCRIPTIONAL REGULATOR RUTR"/>
    <property type="match status" value="1"/>
</dbReference>
<dbReference type="InterPro" id="IPR023772">
    <property type="entry name" value="DNA-bd_HTH_TetR-type_CS"/>
</dbReference>